<dbReference type="InterPro" id="IPR051199">
    <property type="entry name" value="LPS_LOS_Heptosyltrfase"/>
</dbReference>
<keyword evidence="1" id="KW-0328">Glycosyltransferase</keyword>
<accession>A0A5J4RW49</accession>
<reference evidence="3" key="1">
    <citation type="submission" date="2019-03" db="EMBL/GenBank/DDBJ databases">
        <title>Single cell metagenomics reveals metabolic interactions within the superorganism composed of flagellate Streblomastix strix and complex community of Bacteroidetes bacteria on its surface.</title>
        <authorList>
            <person name="Treitli S.C."/>
            <person name="Kolisko M."/>
            <person name="Husnik F."/>
            <person name="Keeling P."/>
            <person name="Hampl V."/>
        </authorList>
    </citation>
    <scope>NUCLEOTIDE SEQUENCE</scope>
    <source>
        <strain evidence="3">STM</strain>
    </source>
</reference>
<organism evidence="3">
    <name type="scientific">termite gut metagenome</name>
    <dbReference type="NCBI Taxonomy" id="433724"/>
    <lineage>
        <taxon>unclassified sequences</taxon>
        <taxon>metagenomes</taxon>
        <taxon>organismal metagenomes</taxon>
    </lineage>
</organism>
<keyword evidence="2" id="KW-0808">Transferase</keyword>
<dbReference type="SUPFAM" id="SSF53756">
    <property type="entry name" value="UDP-Glycosyltransferase/glycogen phosphorylase"/>
    <property type="match status" value="1"/>
</dbReference>
<protein>
    <recommendedName>
        <fullName evidence="4">Lipopolysaccharide core heptosyltransferase RfaQ</fullName>
    </recommendedName>
</protein>
<dbReference type="GO" id="GO:0005829">
    <property type="term" value="C:cytosol"/>
    <property type="evidence" value="ECO:0007669"/>
    <property type="project" value="TreeGrafter"/>
</dbReference>
<sequence length="343" mass="39398">MAKFLVIRFSALGDVAMTIPVIYSLAVQYPQHEIVVVSRPVLAPVFRMLPDNVSLFCADLKGKHKGLSGLNTLFRQLKEMNFDYVADLHDVLRSQYLRFRFKLLGVPVAVIDKGRVGKKRLIRRHQKVFENQRNSFYHYSDVFGHLGFPLFVDFSSIYENRKGDFSQIQQITDEKGSTKWIGIAPFAKHKGKIYPLELQEQVVAHFSKDLRVKVFLFGSGKTEQKILNEWVIKYPSIFSTADKLKMEHELILMSWLDVMLSMDSANMHLASLVNIPVVSVWGATHPYAGFMGWHQSLENCVQVDLECRPCSVFGNKKCFRGDYVCLFSIKPERIIEKIQSIID</sequence>
<evidence type="ECO:0000256" key="2">
    <source>
        <dbReference type="ARBA" id="ARBA00022679"/>
    </source>
</evidence>
<evidence type="ECO:0008006" key="4">
    <source>
        <dbReference type="Google" id="ProtNLM"/>
    </source>
</evidence>
<evidence type="ECO:0000313" key="3">
    <source>
        <dbReference type="EMBL" id="KAA6337949.1"/>
    </source>
</evidence>
<evidence type="ECO:0000256" key="1">
    <source>
        <dbReference type="ARBA" id="ARBA00022676"/>
    </source>
</evidence>
<comment type="caution">
    <text evidence="3">The sequence shown here is derived from an EMBL/GenBank/DDBJ whole genome shotgun (WGS) entry which is preliminary data.</text>
</comment>
<dbReference type="GO" id="GO:0008713">
    <property type="term" value="F:ADP-heptose-lipopolysaccharide heptosyltransferase activity"/>
    <property type="evidence" value="ECO:0007669"/>
    <property type="project" value="TreeGrafter"/>
</dbReference>
<dbReference type="AlphaFoldDB" id="A0A5J4RW49"/>
<dbReference type="GO" id="GO:0009244">
    <property type="term" value="P:lipopolysaccharide core region biosynthetic process"/>
    <property type="evidence" value="ECO:0007669"/>
    <property type="project" value="TreeGrafter"/>
</dbReference>
<name>A0A5J4RW49_9ZZZZ</name>
<dbReference type="PANTHER" id="PTHR30160">
    <property type="entry name" value="TETRAACYLDISACCHARIDE 4'-KINASE-RELATED"/>
    <property type="match status" value="1"/>
</dbReference>
<dbReference type="Gene3D" id="3.40.50.2000">
    <property type="entry name" value="Glycogen Phosphorylase B"/>
    <property type="match status" value="2"/>
</dbReference>
<dbReference type="Pfam" id="PF01075">
    <property type="entry name" value="Glyco_transf_9"/>
    <property type="match status" value="1"/>
</dbReference>
<proteinExistence type="predicted"/>
<gene>
    <name evidence="3" type="ORF">EZS27_014003</name>
</gene>
<dbReference type="CDD" id="cd03789">
    <property type="entry name" value="GT9_LPS_heptosyltransferase"/>
    <property type="match status" value="1"/>
</dbReference>
<dbReference type="EMBL" id="SNRY01000656">
    <property type="protein sequence ID" value="KAA6337949.1"/>
    <property type="molecule type" value="Genomic_DNA"/>
</dbReference>
<dbReference type="InterPro" id="IPR002201">
    <property type="entry name" value="Glyco_trans_9"/>
</dbReference>
<dbReference type="PANTHER" id="PTHR30160:SF22">
    <property type="entry name" value="LIPOPOLYSACCHARIDE CORE BIOSYNTHESIS PROTEIN"/>
    <property type="match status" value="1"/>
</dbReference>